<dbReference type="GO" id="GO:0003676">
    <property type="term" value="F:nucleic acid binding"/>
    <property type="evidence" value="ECO:0007669"/>
    <property type="project" value="InterPro"/>
</dbReference>
<name>F0WPT4_9STRA</name>
<dbReference type="AlphaFoldDB" id="F0WPT4"/>
<dbReference type="EMBL" id="FR824235">
    <property type="protein sequence ID" value="CCA23335.1"/>
    <property type="molecule type" value="Genomic_DNA"/>
</dbReference>
<reference evidence="2" key="2">
    <citation type="submission" date="2011-02" db="EMBL/GenBank/DDBJ databases">
        <authorList>
            <person name="MacLean D."/>
        </authorList>
    </citation>
    <scope>NUCLEOTIDE SEQUENCE</scope>
</reference>
<proteinExistence type="predicted"/>
<dbReference type="HOGENOM" id="CLU_2125704_0_0_1"/>
<evidence type="ECO:0000313" key="2">
    <source>
        <dbReference type="EMBL" id="CCA23335.1"/>
    </source>
</evidence>
<accession>F0WPT4</accession>
<dbReference type="Pfam" id="PF03184">
    <property type="entry name" value="DDE_1"/>
    <property type="match status" value="1"/>
</dbReference>
<protein>
    <submittedName>
        <fullName evidence="2">AlNc14C190G8426 protein</fullName>
    </submittedName>
</protein>
<feature type="domain" description="DDE-1" evidence="1">
    <location>
        <begin position="52"/>
        <end position="100"/>
    </location>
</feature>
<organism evidence="2">
    <name type="scientific">Albugo laibachii Nc14</name>
    <dbReference type="NCBI Taxonomy" id="890382"/>
    <lineage>
        <taxon>Eukaryota</taxon>
        <taxon>Sar</taxon>
        <taxon>Stramenopiles</taxon>
        <taxon>Oomycota</taxon>
        <taxon>Peronosporomycetes</taxon>
        <taxon>Albuginales</taxon>
        <taxon>Albuginaceae</taxon>
        <taxon>Albugo</taxon>
    </lineage>
</organism>
<evidence type="ECO:0000259" key="1">
    <source>
        <dbReference type="Pfam" id="PF03184"/>
    </source>
</evidence>
<reference evidence="2" key="1">
    <citation type="journal article" date="2011" name="PLoS Biol.">
        <title>Gene gain and loss during evolution of obligate parasitism in the white rust pathogen of Arabidopsis thaliana.</title>
        <authorList>
            <person name="Kemen E."/>
            <person name="Gardiner A."/>
            <person name="Schultz-Larsen T."/>
            <person name="Kemen A.C."/>
            <person name="Balmuth A.L."/>
            <person name="Robert-Seilaniantz A."/>
            <person name="Bailey K."/>
            <person name="Holub E."/>
            <person name="Studholme D.J."/>
            <person name="Maclean D."/>
            <person name="Jones J.D."/>
        </authorList>
    </citation>
    <scope>NUCLEOTIDE SEQUENCE</scope>
</reference>
<dbReference type="InterPro" id="IPR004875">
    <property type="entry name" value="DDE_SF_endonuclease_dom"/>
</dbReference>
<sequence>MSHLPYLSWSCTPHFSLWSWTPFGFSMENNNRELNIQWVRKVSTPPQYKITERSIILNKCSSHLTEEECESELKKLNAWLKFFPANATDLCQPVDSVVIARSGRLESQVEREDD</sequence>
<gene>
    <name evidence="2" type="primary">AlNc14C190G8426</name>
    <name evidence="2" type="ORF">ALNC14_094780</name>
</gene>